<organism evidence="5 6">
    <name type="scientific">Saitozyma podzolica</name>
    <dbReference type="NCBI Taxonomy" id="1890683"/>
    <lineage>
        <taxon>Eukaryota</taxon>
        <taxon>Fungi</taxon>
        <taxon>Dikarya</taxon>
        <taxon>Basidiomycota</taxon>
        <taxon>Agaricomycotina</taxon>
        <taxon>Tremellomycetes</taxon>
        <taxon>Tremellales</taxon>
        <taxon>Trimorphomycetaceae</taxon>
        <taxon>Saitozyma</taxon>
    </lineage>
</organism>
<dbReference type="Pfam" id="PF00808">
    <property type="entry name" value="CBFD_NFYB_HMF"/>
    <property type="match status" value="1"/>
</dbReference>
<feature type="compositionally biased region" description="Acidic residues" evidence="3">
    <location>
        <begin position="199"/>
        <end position="208"/>
    </location>
</feature>
<reference evidence="5 6" key="1">
    <citation type="submission" date="2018-11" db="EMBL/GenBank/DDBJ databases">
        <title>Genome sequence of Saitozyma podzolica DSM 27192.</title>
        <authorList>
            <person name="Aliyu H."/>
            <person name="Gorte O."/>
            <person name="Ochsenreither K."/>
        </authorList>
    </citation>
    <scope>NUCLEOTIDE SEQUENCE [LARGE SCALE GENOMIC DNA]</scope>
    <source>
        <strain evidence="5 6">DSM 27192</strain>
    </source>
</reference>
<keyword evidence="6" id="KW-1185">Reference proteome</keyword>
<dbReference type="InterPro" id="IPR009072">
    <property type="entry name" value="Histone-fold"/>
</dbReference>
<evidence type="ECO:0000313" key="5">
    <source>
        <dbReference type="EMBL" id="RSH81402.1"/>
    </source>
</evidence>
<comment type="subcellular location">
    <subcellularLocation>
        <location evidence="1">Nucleus</location>
    </subcellularLocation>
</comment>
<feature type="region of interest" description="Disordered" evidence="3">
    <location>
        <begin position="102"/>
        <end position="208"/>
    </location>
</feature>
<evidence type="ECO:0000256" key="3">
    <source>
        <dbReference type="SAM" id="MobiDB-lite"/>
    </source>
</evidence>
<dbReference type="STRING" id="1890683.A0A427XR78"/>
<dbReference type="GO" id="GO:0046982">
    <property type="term" value="F:protein heterodimerization activity"/>
    <property type="evidence" value="ECO:0007669"/>
    <property type="project" value="InterPro"/>
</dbReference>
<dbReference type="SUPFAM" id="SSF47113">
    <property type="entry name" value="Histone-fold"/>
    <property type="match status" value="1"/>
</dbReference>
<dbReference type="PANTHER" id="PTHR10252">
    <property type="entry name" value="HISTONE-LIKE TRANSCRIPTION FACTOR CCAAT-RELATED"/>
    <property type="match status" value="1"/>
</dbReference>
<dbReference type="Gene3D" id="1.10.20.10">
    <property type="entry name" value="Histone, subunit A"/>
    <property type="match status" value="1"/>
</dbReference>
<evidence type="ECO:0000259" key="4">
    <source>
        <dbReference type="Pfam" id="PF00808"/>
    </source>
</evidence>
<dbReference type="InterPro" id="IPR050568">
    <property type="entry name" value="Transcr_DNA_Rep_Reg"/>
</dbReference>
<dbReference type="GO" id="GO:0001046">
    <property type="term" value="F:core promoter sequence-specific DNA binding"/>
    <property type="evidence" value="ECO:0007669"/>
    <property type="project" value="TreeGrafter"/>
</dbReference>
<evidence type="ECO:0000256" key="2">
    <source>
        <dbReference type="ARBA" id="ARBA00023242"/>
    </source>
</evidence>
<dbReference type="CDD" id="cd22906">
    <property type="entry name" value="HFD_DRAP1"/>
    <property type="match status" value="1"/>
</dbReference>
<evidence type="ECO:0000313" key="6">
    <source>
        <dbReference type="Proteomes" id="UP000279259"/>
    </source>
</evidence>
<dbReference type="InterPro" id="IPR003958">
    <property type="entry name" value="CBFA_NFYB_domain"/>
</dbReference>
<name>A0A427XR78_9TREE</name>
<gene>
    <name evidence="5" type="ORF">EHS25_006934</name>
</gene>
<comment type="caution">
    <text evidence="5">The sequence shown here is derived from an EMBL/GenBank/DDBJ whole genome shotgun (WGS) entry which is preliminary data.</text>
</comment>
<feature type="domain" description="Transcription factor CBF/NF-Y/archaeal histone" evidence="4">
    <location>
        <begin position="19"/>
        <end position="80"/>
    </location>
</feature>
<dbReference type="PANTHER" id="PTHR10252:SF5">
    <property type="entry name" value="DR1-ASSOCIATED COREPRESSOR"/>
    <property type="match status" value="1"/>
</dbReference>
<feature type="compositionally biased region" description="Basic and acidic residues" evidence="3">
    <location>
        <begin position="145"/>
        <end position="157"/>
    </location>
</feature>
<dbReference type="EMBL" id="RSCD01000031">
    <property type="protein sequence ID" value="RSH81402.1"/>
    <property type="molecule type" value="Genomic_DNA"/>
</dbReference>
<dbReference type="Proteomes" id="UP000279259">
    <property type="component" value="Unassembled WGS sequence"/>
</dbReference>
<accession>A0A427XR78</accession>
<keyword evidence="2" id="KW-0539">Nucleus</keyword>
<evidence type="ECO:0000256" key="1">
    <source>
        <dbReference type="ARBA" id="ARBA00004123"/>
    </source>
</evidence>
<dbReference type="OrthoDB" id="653904at2759"/>
<proteinExistence type="predicted"/>
<dbReference type="GO" id="GO:0016251">
    <property type="term" value="F:RNA polymerase II general transcription initiation factor activity"/>
    <property type="evidence" value="ECO:0007669"/>
    <property type="project" value="TreeGrafter"/>
</dbReference>
<feature type="compositionally biased region" description="Gly residues" evidence="3">
    <location>
        <begin position="186"/>
        <end position="196"/>
    </location>
</feature>
<dbReference type="GO" id="GO:0017054">
    <property type="term" value="C:negative cofactor 2 complex"/>
    <property type="evidence" value="ECO:0007669"/>
    <property type="project" value="TreeGrafter"/>
</dbReference>
<protein>
    <recommendedName>
        <fullName evidence="4">Transcription factor CBF/NF-Y/archaeal histone domain-containing protein</fullName>
    </recommendedName>
</protein>
<sequence length="208" mass="22243">MAPTTSTSLSSKRPLKPSRFPVARIKKIMQLDEEVGKLASATPVMVSKSLECFLQLLVEETAKEARSRGSKKLTAYHLKATINATPSFDFLRDIVSAIPDPTIAESRAGPSTSTAARGPRKPSDPFGGDGGGPASKKPRARKPKKEKEMEGNGHDEAGMPYPGEAVDQAAQGSLPMLGTWRRDMEGGGGTGPGGRGMYDDYEDDDDDY</sequence>
<dbReference type="AlphaFoldDB" id="A0A427XR78"/>